<keyword evidence="1" id="KW-0175">Coiled coil</keyword>
<name>A0A1G9B805_9RHOB</name>
<keyword evidence="2" id="KW-0472">Membrane</keyword>
<dbReference type="AlphaFoldDB" id="A0A1G9B805"/>
<feature type="coiled-coil region" evidence="1">
    <location>
        <begin position="85"/>
        <end position="112"/>
    </location>
</feature>
<dbReference type="Proteomes" id="UP000199328">
    <property type="component" value="Unassembled WGS sequence"/>
</dbReference>
<dbReference type="Pfam" id="PF13801">
    <property type="entry name" value="Metal_resist"/>
    <property type="match status" value="1"/>
</dbReference>
<protein>
    <submittedName>
        <fullName evidence="3">Heavy-metal resistance</fullName>
    </submittedName>
</protein>
<sequence>MAETPDTDNGTPRNGGEIGRRALRLTRIALVISLALNLLVAGVVVGALIRGVPWKEGPRAGGLLRDPGLGPFYHALPDDERRAIAEALASRRAELEAERAALRAQLRSLLEAVRTEPFAADRLRALFAEQDAAITRRRALALELLIERLSAMSPAERARYADRLEALLRKPLRERERRDGRR</sequence>
<accession>A0A1G9B805</accession>
<organism evidence="3 4">
    <name type="scientific">Meinhardsimonia xiamenensis</name>
    <dbReference type="NCBI Taxonomy" id="990712"/>
    <lineage>
        <taxon>Bacteria</taxon>
        <taxon>Pseudomonadati</taxon>
        <taxon>Pseudomonadota</taxon>
        <taxon>Alphaproteobacteria</taxon>
        <taxon>Rhodobacterales</taxon>
        <taxon>Paracoccaceae</taxon>
        <taxon>Meinhardsimonia</taxon>
    </lineage>
</organism>
<keyword evidence="4" id="KW-1185">Reference proteome</keyword>
<dbReference type="STRING" id="990712.SAMN05216257_102440"/>
<reference evidence="4" key="1">
    <citation type="submission" date="2016-10" db="EMBL/GenBank/DDBJ databases">
        <authorList>
            <person name="Varghese N."/>
            <person name="Submissions S."/>
        </authorList>
    </citation>
    <scope>NUCLEOTIDE SEQUENCE [LARGE SCALE GENOMIC DNA]</scope>
    <source>
        <strain evidence="4">CGMCC 1.10789</strain>
    </source>
</reference>
<feature type="transmembrane region" description="Helical" evidence="2">
    <location>
        <begin position="28"/>
        <end position="49"/>
    </location>
</feature>
<evidence type="ECO:0000256" key="1">
    <source>
        <dbReference type="SAM" id="Coils"/>
    </source>
</evidence>
<dbReference type="InterPro" id="IPR025961">
    <property type="entry name" value="Metal_resist"/>
</dbReference>
<keyword evidence="2" id="KW-1133">Transmembrane helix</keyword>
<evidence type="ECO:0000313" key="3">
    <source>
        <dbReference type="EMBL" id="SDK35613.1"/>
    </source>
</evidence>
<dbReference type="EMBL" id="FNFV01000002">
    <property type="protein sequence ID" value="SDK35613.1"/>
    <property type="molecule type" value="Genomic_DNA"/>
</dbReference>
<evidence type="ECO:0000256" key="2">
    <source>
        <dbReference type="SAM" id="Phobius"/>
    </source>
</evidence>
<keyword evidence="2" id="KW-0812">Transmembrane</keyword>
<dbReference type="RefSeq" id="WP_092499154.1">
    <property type="nucleotide sequence ID" value="NZ_FNFV01000002.1"/>
</dbReference>
<proteinExistence type="predicted"/>
<evidence type="ECO:0000313" key="4">
    <source>
        <dbReference type="Proteomes" id="UP000199328"/>
    </source>
</evidence>
<gene>
    <name evidence="3" type="ORF">SAMN05216257_102440</name>
</gene>